<feature type="transmembrane region" description="Helical" evidence="15">
    <location>
        <begin position="72"/>
        <end position="89"/>
    </location>
</feature>
<evidence type="ECO:0000256" key="10">
    <source>
        <dbReference type="ARBA" id="ARBA00022914"/>
    </source>
</evidence>
<keyword evidence="7" id="KW-0997">Cell inner membrane</keyword>
<sequence length="136" mass="14407">MMNDAHDASLGSARGIDGGESAVRGSKLAAVGGILGAIAASSCCVLPFALFMLGVSGAWIGNLTALEPYQPYFIAMTAAFLAYGYYAVYWKARKACTEGGYCASPRSTRIARIGLWLATVLVIFAYAFPRLAVYFL</sequence>
<evidence type="ECO:0000256" key="6">
    <source>
        <dbReference type="ARBA" id="ARBA00022475"/>
    </source>
</evidence>
<evidence type="ECO:0000256" key="15">
    <source>
        <dbReference type="SAM" id="Phobius"/>
    </source>
</evidence>
<comment type="function">
    <text evidence="14">Involved in mercury resistance. Probably transfers a mercuric ion from the periplasmic Hg(2+)-binding protein MerP to the cytoplasmic mercuric reductase MerA.</text>
</comment>
<feature type="transmembrane region" description="Helical" evidence="15">
    <location>
        <begin position="34"/>
        <end position="60"/>
    </location>
</feature>
<name>A0ABT2LR54_9HYPH</name>
<reference evidence="16 17" key="1">
    <citation type="submission" date="2022-09" db="EMBL/GenBank/DDBJ databases">
        <title>Chelativorans salina sp. nov., a novel slightly halophilic bacterium isolated from a saline lake sediment enrichment.</title>
        <authorList>
            <person name="Gao L."/>
            <person name="Fang B.-Z."/>
            <person name="Li W.-J."/>
        </authorList>
    </citation>
    <scope>NUCLEOTIDE SEQUENCE [LARGE SCALE GENOMIC DNA]</scope>
    <source>
        <strain evidence="16 17">EGI FJ00035</strain>
    </source>
</reference>
<evidence type="ECO:0000256" key="5">
    <source>
        <dbReference type="ARBA" id="ARBA00022466"/>
    </source>
</evidence>
<evidence type="ECO:0000256" key="11">
    <source>
        <dbReference type="ARBA" id="ARBA00022989"/>
    </source>
</evidence>
<dbReference type="Proteomes" id="UP001320831">
    <property type="component" value="Unassembled WGS sequence"/>
</dbReference>
<dbReference type="RefSeq" id="WP_260905257.1">
    <property type="nucleotide sequence ID" value="NZ_JAOCZP010000005.1"/>
</dbReference>
<keyword evidence="5" id="KW-0475">Mercuric resistance</keyword>
<evidence type="ECO:0000256" key="14">
    <source>
        <dbReference type="ARBA" id="ARBA00045720"/>
    </source>
</evidence>
<accession>A0ABT2LR54</accession>
<evidence type="ECO:0000256" key="3">
    <source>
        <dbReference type="ARBA" id="ARBA00017053"/>
    </source>
</evidence>
<keyword evidence="4" id="KW-0813">Transport</keyword>
<keyword evidence="8 15" id="KW-0812">Transmembrane</keyword>
<dbReference type="Pfam" id="PF02411">
    <property type="entry name" value="MerT"/>
    <property type="match status" value="1"/>
</dbReference>
<dbReference type="EMBL" id="JAOCZP010000005">
    <property type="protein sequence ID" value="MCT7376982.1"/>
    <property type="molecule type" value="Genomic_DNA"/>
</dbReference>
<dbReference type="Gene3D" id="1.10.287.910">
    <property type="entry name" value="bacterial mercury transporter, merf"/>
    <property type="match status" value="1"/>
</dbReference>
<evidence type="ECO:0000256" key="2">
    <source>
        <dbReference type="ARBA" id="ARBA00008224"/>
    </source>
</evidence>
<organism evidence="16 17">
    <name type="scientific">Chelativorans salis</name>
    <dbReference type="NCBI Taxonomy" id="2978478"/>
    <lineage>
        <taxon>Bacteria</taxon>
        <taxon>Pseudomonadati</taxon>
        <taxon>Pseudomonadota</taxon>
        <taxon>Alphaproteobacteria</taxon>
        <taxon>Hyphomicrobiales</taxon>
        <taxon>Phyllobacteriaceae</taxon>
        <taxon>Chelativorans</taxon>
    </lineage>
</organism>
<evidence type="ECO:0000313" key="16">
    <source>
        <dbReference type="EMBL" id="MCT7376982.1"/>
    </source>
</evidence>
<feature type="transmembrane region" description="Helical" evidence="15">
    <location>
        <begin position="110"/>
        <end position="128"/>
    </location>
</feature>
<evidence type="ECO:0000256" key="7">
    <source>
        <dbReference type="ARBA" id="ARBA00022519"/>
    </source>
</evidence>
<evidence type="ECO:0000256" key="13">
    <source>
        <dbReference type="ARBA" id="ARBA00030934"/>
    </source>
</evidence>
<keyword evidence="12 15" id="KW-0472">Membrane</keyword>
<evidence type="ECO:0000256" key="4">
    <source>
        <dbReference type="ARBA" id="ARBA00022448"/>
    </source>
</evidence>
<evidence type="ECO:0000256" key="12">
    <source>
        <dbReference type="ARBA" id="ARBA00023136"/>
    </source>
</evidence>
<dbReference type="InterPro" id="IPR003457">
    <property type="entry name" value="Transprt_MerT"/>
</dbReference>
<keyword evidence="17" id="KW-1185">Reference proteome</keyword>
<protein>
    <recommendedName>
        <fullName evidence="3">Mercuric transport protein MerT</fullName>
    </recommendedName>
    <alternativeName>
        <fullName evidence="13">Mercury ion transport protein</fullName>
    </alternativeName>
</protein>
<evidence type="ECO:0000256" key="8">
    <source>
        <dbReference type="ARBA" id="ARBA00022692"/>
    </source>
</evidence>
<gene>
    <name evidence="16" type="ORF">N5A92_18335</name>
</gene>
<keyword evidence="9" id="KW-0479">Metal-binding</keyword>
<keyword evidence="10" id="KW-0476">Mercury</keyword>
<comment type="caution">
    <text evidence="16">The sequence shown here is derived from an EMBL/GenBank/DDBJ whole genome shotgun (WGS) entry which is preliminary data.</text>
</comment>
<keyword evidence="11 15" id="KW-1133">Transmembrane helix</keyword>
<comment type="similarity">
    <text evidence="2">Belongs to the MerT family.</text>
</comment>
<evidence type="ECO:0000313" key="17">
    <source>
        <dbReference type="Proteomes" id="UP001320831"/>
    </source>
</evidence>
<keyword evidence="6" id="KW-1003">Cell membrane</keyword>
<proteinExistence type="inferred from homology"/>
<comment type="subcellular location">
    <subcellularLocation>
        <location evidence="1">Cell inner membrane</location>
        <topology evidence="1">Multi-pass membrane protein</topology>
    </subcellularLocation>
</comment>
<evidence type="ECO:0000256" key="9">
    <source>
        <dbReference type="ARBA" id="ARBA00022723"/>
    </source>
</evidence>
<evidence type="ECO:0000256" key="1">
    <source>
        <dbReference type="ARBA" id="ARBA00004429"/>
    </source>
</evidence>